<dbReference type="STRING" id="1332080.ATN00_07800"/>
<protein>
    <recommendedName>
        <fullName evidence="5">Cytochrome</fullName>
    </recommendedName>
</protein>
<keyword evidence="2" id="KW-0349">Heme</keyword>
<dbReference type="PANTHER" id="PTHR46696">
    <property type="entry name" value="P450, PUTATIVE (EUROFUNG)-RELATED"/>
    <property type="match status" value="1"/>
</dbReference>
<dbReference type="InterPro" id="IPR001128">
    <property type="entry name" value="Cyt_P450"/>
</dbReference>
<dbReference type="SUPFAM" id="SSF48264">
    <property type="entry name" value="Cytochrome P450"/>
    <property type="match status" value="1"/>
</dbReference>
<organism evidence="3 4">
    <name type="scientific">Sphingobium baderi</name>
    <dbReference type="NCBI Taxonomy" id="1332080"/>
    <lineage>
        <taxon>Bacteria</taxon>
        <taxon>Pseudomonadati</taxon>
        <taxon>Pseudomonadota</taxon>
        <taxon>Alphaproteobacteria</taxon>
        <taxon>Sphingomonadales</taxon>
        <taxon>Sphingomonadaceae</taxon>
        <taxon>Sphingobium</taxon>
    </lineage>
</organism>
<proteinExistence type="inferred from homology"/>
<dbReference type="Gene3D" id="1.10.630.10">
    <property type="entry name" value="Cytochrome P450"/>
    <property type="match status" value="1"/>
</dbReference>
<dbReference type="PROSITE" id="PS00086">
    <property type="entry name" value="CYTOCHROME_P450"/>
    <property type="match status" value="1"/>
</dbReference>
<dbReference type="Proteomes" id="UP000056968">
    <property type="component" value="Chromosome"/>
</dbReference>
<sequence>MNMAISSDVPVFAELDPLDPDQVADPHFLLAQARRNHPVFFMPKYGWYVVTRLDDITRIANDPETFSNRMFVTVPEVPAGFRTRLPLGFPMKVQLAAADPPAHGRLKRYMQAALSPRIIAAHADQIRQIARQLVDEMLRSPDRQANLVTSYADRIPMMAIAALLDAPVEDYDRYRLWVDASLELITTNPSPERLECLAETLQDFDSFIRKLIHDRRERPGEDAISKMLAAADEGDALGEEEILGLVSSMLLGGTDTTSTAIGNMVWNLLHHRDQWEAVRADRSLLAKAFEESVRFRDPGRGPIRVATQDVEIRGIPIPKGSLIQLCTMAADHDETVFDHADRFDIFRNDLKIAPAWGRGIHMCVGRLLAHLEGEIALDILLDHVPDLELVGDGGRLYTPQLMMPTLRCLNVSW</sequence>
<dbReference type="InterPro" id="IPR036396">
    <property type="entry name" value="Cyt_P450_sf"/>
</dbReference>
<evidence type="ECO:0000256" key="1">
    <source>
        <dbReference type="ARBA" id="ARBA00010617"/>
    </source>
</evidence>
<dbReference type="GO" id="GO:0005506">
    <property type="term" value="F:iron ion binding"/>
    <property type="evidence" value="ECO:0007669"/>
    <property type="project" value="InterPro"/>
</dbReference>
<keyword evidence="2" id="KW-0560">Oxidoreductase</keyword>
<dbReference type="InterPro" id="IPR002397">
    <property type="entry name" value="Cyt_P450_B"/>
</dbReference>
<comment type="similarity">
    <text evidence="1 2">Belongs to the cytochrome P450 family.</text>
</comment>
<keyword evidence="2" id="KW-0479">Metal-binding</keyword>
<dbReference type="GO" id="GO:0016705">
    <property type="term" value="F:oxidoreductase activity, acting on paired donors, with incorporation or reduction of molecular oxygen"/>
    <property type="evidence" value="ECO:0007669"/>
    <property type="project" value="InterPro"/>
</dbReference>
<evidence type="ECO:0008006" key="5">
    <source>
        <dbReference type="Google" id="ProtNLM"/>
    </source>
</evidence>
<dbReference type="GO" id="GO:0004497">
    <property type="term" value="F:monooxygenase activity"/>
    <property type="evidence" value="ECO:0007669"/>
    <property type="project" value="UniProtKB-KW"/>
</dbReference>
<dbReference type="GO" id="GO:0020037">
    <property type="term" value="F:heme binding"/>
    <property type="evidence" value="ECO:0007669"/>
    <property type="project" value="InterPro"/>
</dbReference>
<evidence type="ECO:0000256" key="2">
    <source>
        <dbReference type="RuleBase" id="RU000461"/>
    </source>
</evidence>
<dbReference type="AlphaFoldDB" id="A0A0S3EXS2"/>
<keyword evidence="2" id="KW-0408">Iron</keyword>
<reference evidence="3 4" key="1">
    <citation type="submission" date="2015-11" db="EMBL/GenBank/DDBJ databases">
        <title>A Two-component Flavoprotein Monooxygenase System MeaXY Responsible for para-Hydroxylation of 2-Methyl-6-ethylaniline and 2,6-Diethylaniline in Sphingobium baderi DE-13.</title>
        <authorList>
            <person name="Cheng M."/>
            <person name="Meng Q."/>
            <person name="Yang Y."/>
            <person name="Chu C."/>
            <person name="Yan X."/>
            <person name="He J."/>
            <person name="Li S."/>
        </authorList>
    </citation>
    <scope>NUCLEOTIDE SEQUENCE [LARGE SCALE GENOMIC DNA]</scope>
    <source>
        <strain evidence="3 4">DE-13</strain>
    </source>
</reference>
<dbReference type="Pfam" id="PF00067">
    <property type="entry name" value="p450"/>
    <property type="match status" value="1"/>
</dbReference>
<accession>A0A0S3EXS2</accession>
<dbReference type="EMBL" id="CP013264">
    <property type="protein sequence ID" value="ALR20220.1"/>
    <property type="molecule type" value="Genomic_DNA"/>
</dbReference>
<gene>
    <name evidence="3" type="ORF">ATN00_07800</name>
</gene>
<keyword evidence="4" id="KW-1185">Reference proteome</keyword>
<dbReference type="PANTHER" id="PTHR46696:SF6">
    <property type="entry name" value="P450, PUTATIVE (EUROFUNG)-RELATED"/>
    <property type="match status" value="1"/>
</dbReference>
<evidence type="ECO:0000313" key="4">
    <source>
        <dbReference type="Proteomes" id="UP000056968"/>
    </source>
</evidence>
<name>A0A0S3EXS2_9SPHN</name>
<dbReference type="KEGG" id="sbd:ATN00_07800"/>
<dbReference type="InterPro" id="IPR017972">
    <property type="entry name" value="Cyt_P450_CS"/>
</dbReference>
<keyword evidence="2" id="KW-0503">Monooxygenase</keyword>
<evidence type="ECO:0000313" key="3">
    <source>
        <dbReference type="EMBL" id="ALR20220.1"/>
    </source>
</evidence>
<dbReference type="PRINTS" id="PR00359">
    <property type="entry name" value="BP450"/>
</dbReference>